<gene>
    <name evidence="4" type="ORF">KR50_11570</name>
</gene>
<dbReference type="InterPro" id="IPR003749">
    <property type="entry name" value="ThiS/MoaD-like"/>
</dbReference>
<dbReference type="AlphaFoldDB" id="A0A0C2VJR7"/>
<dbReference type="InterPro" id="IPR044672">
    <property type="entry name" value="MOCS2A"/>
</dbReference>
<keyword evidence="1" id="KW-0547">Nucleotide-binding</keyword>
<protein>
    <recommendedName>
        <fullName evidence="3">Molybdopterin synthase sulfur carrier subunit</fullName>
    </recommendedName>
</protein>
<dbReference type="GO" id="GO:0006777">
    <property type="term" value="P:Mo-molybdopterin cofactor biosynthetic process"/>
    <property type="evidence" value="ECO:0007669"/>
    <property type="project" value="InterPro"/>
</dbReference>
<dbReference type="GO" id="GO:0000166">
    <property type="term" value="F:nucleotide binding"/>
    <property type="evidence" value="ECO:0007669"/>
    <property type="project" value="UniProtKB-KW"/>
</dbReference>
<dbReference type="RefSeq" id="WP_041055950.1">
    <property type="nucleotide sequence ID" value="NZ_JXRR01000010.1"/>
</dbReference>
<keyword evidence="5" id="KW-1185">Reference proteome</keyword>
<dbReference type="EMBL" id="JXRR01000010">
    <property type="protein sequence ID" value="KIL49122.1"/>
    <property type="molecule type" value="Genomic_DNA"/>
</dbReference>
<organism evidence="4 5">
    <name type="scientific">Jeotgalibacillus campisalis</name>
    <dbReference type="NCBI Taxonomy" id="220754"/>
    <lineage>
        <taxon>Bacteria</taxon>
        <taxon>Bacillati</taxon>
        <taxon>Bacillota</taxon>
        <taxon>Bacilli</taxon>
        <taxon>Bacillales</taxon>
        <taxon>Caryophanaceae</taxon>
        <taxon>Jeotgalibacillus</taxon>
    </lineage>
</organism>
<reference evidence="4 5" key="1">
    <citation type="submission" date="2015-01" db="EMBL/GenBank/DDBJ databases">
        <title>Jeotgalibacillus campisalis genome sequencing.</title>
        <authorList>
            <person name="Goh K.M."/>
            <person name="Chan K.-G."/>
            <person name="Yaakop A.S."/>
            <person name="Ee R."/>
            <person name="Gan H.M."/>
            <person name="Chan C.S."/>
        </authorList>
    </citation>
    <scope>NUCLEOTIDE SEQUENCE [LARGE SCALE GENOMIC DNA]</scope>
    <source>
        <strain evidence="4 5">SF-57</strain>
    </source>
</reference>
<comment type="similarity">
    <text evidence="2">Belongs to the MoaD family.</text>
</comment>
<dbReference type="PANTHER" id="PTHR33359:SF1">
    <property type="entry name" value="MOLYBDOPTERIN SYNTHASE SULFUR CARRIER SUBUNIT"/>
    <property type="match status" value="1"/>
</dbReference>
<dbReference type="Proteomes" id="UP000031972">
    <property type="component" value="Unassembled WGS sequence"/>
</dbReference>
<dbReference type="OrthoDB" id="9801945at2"/>
<dbReference type="InterPro" id="IPR012675">
    <property type="entry name" value="Beta-grasp_dom_sf"/>
</dbReference>
<sequence length="76" mass="8175">MIHVQCFAHLKEQTGQDTITIEQSSLSVADLLAELSARFSIETDSLMVAINEEYASPEDIVSEGDRVALIPPVSGG</sequence>
<dbReference type="GO" id="GO:1990133">
    <property type="term" value="C:molybdopterin adenylyltransferase complex"/>
    <property type="evidence" value="ECO:0007669"/>
    <property type="project" value="TreeGrafter"/>
</dbReference>
<dbReference type="UniPathway" id="UPA00344"/>
<proteinExistence type="inferred from homology"/>
<dbReference type="PATRIC" id="fig|220754.4.peg.1177"/>
<dbReference type="InterPro" id="IPR016155">
    <property type="entry name" value="Mopterin_synth/thiamin_S_b"/>
</dbReference>
<evidence type="ECO:0000256" key="1">
    <source>
        <dbReference type="ARBA" id="ARBA00022741"/>
    </source>
</evidence>
<dbReference type="CDD" id="cd00754">
    <property type="entry name" value="Ubl_MoaD"/>
    <property type="match status" value="1"/>
</dbReference>
<dbReference type="Gene3D" id="3.10.20.30">
    <property type="match status" value="1"/>
</dbReference>
<dbReference type="Pfam" id="PF02597">
    <property type="entry name" value="ThiS"/>
    <property type="match status" value="1"/>
</dbReference>
<dbReference type="SUPFAM" id="SSF54285">
    <property type="entry name" value="MoaD/ThiS"/>
    <property type="match status" value="1"/>
</dbReference>
<dbReference type="PANTHER" id="PTHR33359">
    <property type="entry name" value="MOLYBDOPTERIN SYNTHASE SULFUR CARRIER SUBUNIT"/>
    <property type="match status" value="1"/>
</dbReference>
<dbReference type="NCBIfam" id="TIGR01682">
    <property type="entry name" value="moaD"/>
    <property type="match status" value="1"/>
</dbReference>
<name>A0A0C2VJR7_9BACL</name>
<comment type="caution">
    <text evidence="4">The sequence shown here is derived from an EMBL/GenBank/DDBJ whole genome shotgun (WGS) entry which is preliminary data.</text>
</comment>
<evidence type="ECO:0000313" key="5">
    <source>
        <dbReference type="Proteomes" id="UP000031972"/>
    </source>
</evidence>
<accession>A0A0C2VJR7</accession>
<evidence type="ECO:0000256" key="3">
    <source>
        <dbReference type="ARBA" id="ARBA00024247"/>
    </source>
</evidence>
<evidence type="ECO:0000256" key="2">
    <source>
        <dbReference type="ARBA" id="ARBA00024200"/>
    </source>
</evidence>
<evidence type="ECO:0000313" key="4">
    <source>
        <dbReference type="EMBL" id="KIL49122.1"/>
    </source>
</evidence>